<gene>
    <name evidence="1" type="ORF">ICHIAU1_09500</name>
</gene>
<accession>A0A7R6QWI1</accession>
<protein>
    <submittedName>
        <fullName evidence="1">Uncharacterized protein</fullName>
    </submittedName>
</protein>
<dbReference type="Proteomes" id="UP000463961">
    <property type="component" value="Chromosome"/>
</dbReference>
<keyword evidence="2" id="KW-1185">Reference proteome</keyword>
<name>A0A7R6QWI1_9RHOO</name>
<organism evidence="1 2">
    <name type="scientific">Fluviibacter phosphoraccumulans</name>
    <dbReference type="NCBI Taxonomy" id="1751046"/>
    <lineage>
        <taxon>Bacteria</taxon>
        <taxon>Pseudomonadati</taxon>
        <taxon>Pseudomonadota</taxon>
        <taxon>Betaproteobacteria</taxon>
        <taxon>Rhodocyclales</taxon>
        <taxon>Fluviibacteraceae</taxon>
        <taxon>Fluviibacter</taxon>
    </lineage>
</organism>
<sequence length="60" mass="6387">MIGLAILGDAYYLGENNKPEFSGRHSTAFGEASAHTSKSNGDINQVAEVMNTVIIKFALS</sequence>
<proteinExistence type="predicted"/>
<dbReference type="AlphaFoldDB" id="A0A7R6QWI1"/>
<evidence type="ECO:0000313" key="2">
    <source>
        <dbReference type="Proteomes" id="UP000463961"/>
    </source>
</evidence>
<evidence type="ECO:0000313" key="1">
    <source>
        <dbReference type="EMBL" id="BBU68667.1"/>
    </source>
</evidence>
<reference evidence="2" key="1">
    <citation type="submission" date="2020-01" db="EMBL/GenBank/DDBJ databases">
        <title>Phosphoaccumulans saitamaens gen. nov., sp. nov., a polyphosphate accumulating bacterium isolated from surface river water.</title>
        <authorList>
            <person name="Watanabe K."/>
            <person name="Suda W."/>
        </authorList>
    </citation>
    <scope>NUCLEOTIDE SEQUENCE [LARGE SCALE GENOMIC DNA]</scope>
    <source>
        <strain evidence="2">ICHIAU1</strain>
    </source>
</reference>
<dbReference type="EMBL" id="AP022345">
    <property type="protein sequence ID" value="BBU68667.1"/>
    <property type="molecule type" value="Genomic_DNA"/>
</dbReference>